<evidence type="ECO:0000259" key="3">
    <source>
        <dbReference type="Pfam" id="PF23395"/>
    </source>
</evidence>
<dbReference type="eggNOG" id="ENOG502RXCE">
    <property type="taxonomic scope" value="Eukaryota"/>
</dbReference>
<organism evidence="4 5">
    <name type="scientific">Aspergillus clavatus (strain ATCC 1007 / CBS 513.65 / DSM 816 / NCTC 3887 / NRRL 1 / QM 1276 / 107)</name>
    <dbReference type="NCBI Taxonomy" id="344612"/>
    <lineage>
        <taxon>Eukaryota</taxon>
        <taxon>Fungi</taxon>
        <taxon>Dikarya</taxon>
        <taxon>Ascomycota</taxon>
        <taxon>Pezizomycotina</taxon>
        <taxon>Eurotiomycetes</taxon>
        <taxon>Eurotiomycetidae</taxon>
        <taxon>Eurotiales</taxon>
        <taxon>Aspergillaceae</taxon>
        <taxon>Aspergillus</taxon>
        <taxon>Aspergillus subgen. Fumigati</taxon>
    </lineage>
</organism>
<accession>A1CTW2</accession>
<feature type="region of interest" description="Disordered" evidence="1">
    <location>
        <begin position="444"/>
        <end position="468"/>
    </location>
</feature>
<dbReference type="InterPro" id="IPR057559">
    <property type="entry name" value="SAM_6"/>
</dbReference>
<feature type="region of interest" description="Disordered" evidence="1">
    <location>
        <begin position="496"/>
        <end position="536"/>
    </location>
</feature>
<dbReference type="RefSeq" id="XP_001268175.1">
    <property type="nucleotide sequence ID" value="XM_001268174.1"/>
</dbReference>
<dbReference type="AlphaFoldDB" id="A1CTW2"/>
<feature type="compositionally biased region" description="Polar residues" evidence="1">
    <location>
        <begin position="444"/>
        <end position="460"/>
    </location>
</feature>
<dbReference type="Pfam" id="PF23394">
    <property type="entry name" value="DUF7102"/>
    <property type="match status" value="1"/>
</dbReference>
<dbReference type="OrthoDB" id="3647246at2759"/>
<evidence type="ECO:0000259" key="2">
    <source>
        <dbReference type="Pfam" id="PF23394"/>
    </source>
</evidence>
<feature type="domain" description="SAM-like" evidence="3">
    <location>
        <begin position="830"/>
        <end position="920"/>
    </location>
</feature>
<evidence type="ECO:0000256" key="1">
    <source>
        <dbReference type="SAM" id="MobiDB-lite"/>
    </source>
</evidence>
<name>A1CTW2_ASPCL</name>
<dbReference type="InterPro" id="IPR055528">
    <property type="entry name" value="DUF7102"/>
</dbReference>
<sequence>MSDEHEPSLLEYARFHGIASDFTSIRPSEYLDQINEVPLENPTLPEDRHKAFDEYLFNTQQSLEKTIREEKLNVKKDGVRFLSTVIRDVKTQTFESNSEQQTKAFRRINQLRLEPPIFNLEHETSLASLRPQSSYNTEDVELLPVEEPLEFRPETIVKTAEEIKASNRRQKVNCSKQSLVLLQDVIRLGNPSLEYLDGLLATIPRKIHPTRIDPDDLVPMGTDDAVYRSPSPQREFQMLPSPASIELSASIEQRPSRPESSDAGLTTRIYGCTRSTPKFELGHVAQTNQDNSTSEIWNKLNCQGAGKTNDEDICISSSLPHDGSPCTCLEEASPGESSHLEQRLSEGINEHLPRTIESTSLDSTVRGFADEAAAEADTPAINPLSTNHQSHTIACDSLHGDEVDLKDVECPAGLDPYGCSSWCLNKDTSEDISMIEMVTEQYNQNTSEQTISQMQPSAQTREGENGRVKAVDSATASVNNTLCFAGKFSIADEQPLPQKKRKLWDPARNEARNSMNRSQTSRPGTQQQQPAPPSSISLGSLAAFMELRGRSGKRLVPTQSPYFAVEKSIETGSSPSHQTKIGAIPRLQPDESDTVDKSPVEPQFEKPMGERHTLFLSTALLKSHLRLVRCLEGMIDPPGIIYRDYNQNGPSNLPQSKHITSSMSNNVTPQDEADIIISPSTGIILTTSQATTQLYLPGHKFSHPQLTGIGFINSPLRERIFLLAPRYERIYIFICQNTSSSRKSQAKQPGPTADKRVLASIASLTAFCNSLSAYATICPLLLSSTPETVAGWVLSLATKHMARLPVSTVGLANFTPINASQKSKLSPEDMERTTVWELFLRQAGLNPYAAQAVLAGMRREDEQEIHYQLCTDDGRNAWDSVEKGHGKGLSRFIEMSPAQRSEIFGELIGGRLLGRVNNILDKDWQCDCALNFDVNTEI</sequence>
<dbReference type="Pfam" id="PF23395">
    <property type="entry name" value="SAM_6"/>
    <property type="match status" value="1"/>
</dbReference>
<evidence type="ECO:0000313" key="5">
    <source>
        <dbReference type="Proteomes" id="UP000006701"/>
    </source>
</evidence>
<gene>
    <name evidence="4" type="ORF">ACLA_084440</name>
</gene>
<reference evidence="4 5" key="1">
    <citation type="journal article" date="2008" name="PLoS Genet.">
        <title>Genomic islands in the pathogenic filamentous fungus Aspergillus fumigatus.</title>
        <authorList>
            <person name="Fedorova N.D."/>
            <person name="Khaldi N."/>
            <person name="Joardar V.S."/>
            <person name="Maiti R."/>
            <person name="Amedeo P."/>
            <person name="Anderson M.J."/>
            <person name="Crabtree J."/>
            <person name="Silva J.C."/>
            <person name="Badger J.H."/>
            <person name="Albarraq A."/>
            <person name="Angiuoli S."/>
            <person name="Bussey H."/>
            <person name="Bowyer P."/>
            <person name="Cotty P.J."/>
            <person name="Dyer P.S."/>
            <person name="Egan A."/>
            <person name="Galens K."/>
            <person name="Fraser-Liggett C.M."/>
            <person name="Haas B.J."/>
            <person name="Inman J.M."/>
            <person name="Kent R."/>
            <person name="Lemieux S."/>
            <person name="Malavazi I."/>
            <person name="Orvis J."/>
            <person name="Roemer T."/>
            <person name="Ronning C.M."/>
            <person name="Sundaram J.P."/>
            <person name="Sutton G."/>
            <person name="Turner G."/>
            <person name="Venter J.C."/>
            <person name="White O.R."/>
            <person name="Whitty B.R."/>
            <person name="Youngman P."/>
            <person name="Wolfe K.H."/>
            <person name="Goldman G.H."/>
            <person name="Wortman J.R."/>
            <person name="Jiang B."/>
            <person name="Denning D.W."/>
            <person name="Nierman W.C."/>
        </authorList>
    </citation>
    <scope>NUCLEOTIDE SEQUENCE [LARGE SCALE GENOMIC DNA]</scope>
    <source>
        <strain evidence="5">ATCC 1007 / CBS 513.65 / DSM 816 / NCTC 3887 / NRRL 1</strain>
    </source>
</reference>
<protein>
    <submittedName>
        <fullName evidence="4">Uncharacterized protein</fullName>
    </submittedName>
</protein>
<dbReference type="Proteomes" id="UP000006701">
    <property type="component" value="Unassembled WGS sequence"/>
</dbReference>
<dbReference type="KEGG" id="act:ACLA_084440"/>
<keyword evidence="5" id="KW-1185">Reference proteome</keyword>
<dbReference type="GeneID" id="4700394"/>
<evidence type="ECO:0000313" key="4">
    <source>
        <dbReference type="EMBL" id="EAW06749.1"/>
    </source>
</evidence>
<feature type="compositionally biased region" description="Polar residues" evidence="1">
    <location>
        <begin position="512"/>
        <end position="522"/>
    </location>
</feature>
<dbReference type="HOGENOM" id="CLU_328709_0_0_1"/>
<dbReference type="EMBL" id="DS027060">
    <property type="protein sequence ID" value="EAW06749.1"/>
    <property type="molecule type" value="Genomic_DNA"/>
</dbReference>
<dbReference type="VEuPathDB" id="FungiDB:ACLA_084440"/>
<dbReference type="OMA" id="FMETRGR"/>
<proteinExistence type="predicted"/>
<feature type="domain" description="DUF7102" evidence="2">
    <location>
        <begin position="613"/>
        <end position="803"/>
    </location>
</feature>